<accession>A0A2U1PA04</accession>
<sequence>MLMKCCSKFYKPVSALLLSTKLDHWSTQIGFSTGCIFFGDNVPKNVANVAMEVVKGCDALLVLGSSVTTMSGFRLVRVFLFLWPLWWFLTLCLSNRSHLSISGSLSIYDEYNNFWTCMKDLAFQDINTDVMLPHNLAQEHLIFKVRTS</sequence>
<organism evidence="1 2">
    <name type="scientific">Artemisia annua</name>
    <name type="common">Sweet wormwood</name>
    <dbReference type="NCBI Taxonomy" id="35608"/>
    <lineage>
        <taxon>Eukaryota</taxon>
        <taxon>Viridiplantae</taxon>
        <taxon>Streptophyta</taxon>
        <taxon>Embryophyta</taxon>
        <taxon>Tracheophyta</taxon>
        <taxon>Spermatophyta</taxon>
        <taxon>Magnoliopsida</taxon>
        <taxon>eudicotyledons</taxon>
        <taxon>Gunneridae</taxon>
        <taxon>Pentapetalae</taxon>
        <taxon>asterids</taxon>
        <taxon>campanulids</taxon>
        <taxon>Asterales</taxon>
        <taxon>Asteraceae</taxon>
        <taxon>Asteroideae</taxon>
        <taxon>Anthemideae</taxon>
        <taxon>Artemisiinae</taxon>
        <taxon>Artemisia</taxon>
    </lineage>
</organism>
<dbReference type="STRING" id="35608.A0A2U1PA04"/>
<keyword evidence="2" id="KW-1185">Reference proteome</keyword>
<dbReference type="AlphaFoldDB" id="A0A2U1PA04"/>
<gene>
    <name evidence="1" type="ORF">CTI12_AA086660</name>
</gene>
<dbReference type="SUPFAM" id="SSF52467">
    <property type="entry name" value="DHS-like NAD/FAD-binding domain"/>
    <property type="match status" value="1"/>
</dbReference>
<dbReference type="OrthoDB" id="424302at2759"/>
<protein>
    <submittedName>
        <fullName evidence="1">Sirtuin family</fullName>
    </submittedName>
</protein>
<comment type="caution">
    <text evidence="1">The sequence shown here is derived from an EMBL/GenBank/DDBJ whole genome shotgun (WGS) entry which is preliminary data.</text>
</comment>
<dbReference type="Proteomes" id="UP000245207">
    <property type="component" value="Unassembled WGS sequence"/>
</dbReference>
<dbReference type="Gene3D" id="3.40.50.1220">
    <property type="entry name" value="TPP-binding domain"/>
    <property type="match status" value="1"/>
</dbReference>
<evidence type="ECO:0000313" key="2">
    <source>
        <dbReference type="Proteomes" id="UP000245207"/>
    </source>
</evidence>
<dbReference type="PROSITE" id="PS51257">
    <property type="entry name" value="PROKAR_LIPOPROTEIN"/>
    <property type="match status" value="1"/>
</dbReference>
<dbReference type="EMBL" id="PKPP01001456">
    <property type="protein sequence ID" value="PWA82593.1"/>
    <property type="molecule type" value="Genomic_DNA"/>
</dbReference>
<reference evidence="1 2" key="1">
    <citation type="journal article" date="2018" name="Mol. Plant">
        <title>The genome of Artemisia annua provides insight into the evolution of Asteraceae family and artemisinin biosynthesis.</title>
        <authorList>
            <person name="Shen Q."/>
            <person name="Zhang L."/>
            <person name="Liao Z."/>
            <person name="Wang S."/>
            <person name="Yan T."/>
            <person name="Shi P."/>
            <person name="Liu M."/>
            <person name="Fu X."/>
            <person name="Pan Q."/>
            <person name="Wang Y."/>
            <person name="Lv Z."/>
            <person name="Lu X."/>
            <person name="Zhang F."/>
            <person name="Jiang W."/>
            <person name="Ma Y."/>
            <person name="Chen M."/>
            <person name="Hao X."/>
            <person name="Li L."/>
            <person name="Tang Y."/>
            <person name="Lv G."/>
            <person name="Zhou Y."/>
            <person name="Sun X."/>
            <person name="Brodelius P.E."/>
            <person name="Rose J.K.C."/>
            <person name="Tang K."/>
        </authorList>
    </citation>
    <scope>NUCLEOTIDE SEQUENCE [LARGE SCALE GENOMIC DNA]</scope>
    <source>
        <strain evidence="2">cv. Huhao1</strain>
        <tissue evidence="1">Leaf</tissue>
    </source>
</reference>
<dbReference type="InterPro" id="IPR029035">
    <property type="entry name" value="DHS-like_NAD/FAD-binding_dom"/>
</dbReference>
<proteinExistence type="predicted"/>
<name>A0A2U1PA04_ARTAN</name>
<evidence type="ECO:0000313" key="1">
    <source>
        <dbReference type="EMBL" id="PWA82593.1"/>
    </source>
</evidence>